<dbReference type="Pfam" id="PF11241">
    <property type="entry name" value="DUF3043"/>
    <property type="match status" value="1"/>
</dbReference>
<keyword evidence="2" id="KW-0472">Membrane</keyword>
<feature type="region of interest" description="Disordered" evidence="1">
    <location>
        <begin position="1"/>
        <end position="65"/>
    </location>
</feature>
<evidence type="ECO:0000313" key="4">
    <source>
        <dbReference type="Proteomes" id="UP000254118"/>
    </source>
</evidence>
<evidence type="ECO:0000313" key="3">
    <source>
        <dbReference type="EMBL" id="STD09997.1"/>
    </source>
</evidence>
<organism evidence="3 4">
    <name type="scientific">Dermatophilus congolensis</name>
    <dbReference type="NCBI Taxonomy" id="1863"/>
    <lineage>
        <taxon>Bacteria</taxon>
        <taxon>Bacillati</taxon>
        <taxon>Actinomycetota</taxon>
        <taxon>Actinomycetes</taxon>
        <taxon>Micrococcales</taxon>
        <taxon>Dermatophilaceae</taxon>
        <taxon>Dermatophilus</taxon>
    </lineage>
</organism>
<accession>A0AA46BNC6</accession>
<feature type="compositionally biased region" description="Polar residues" evidence="1">
    <location>
        <begin position="1"/>
        <end position="20"/>
    </location>
</feature>
<comment type="caution">
    <text evidence="3">The sequence shown here is derived from an EMBL/GenBank/DDBJ whole genome shotgun (WGS) entry which is preliminary data.</text>
</comment>
<dbReference type="RefSeq" id="WP_115030707.1">
    <property type="nucleotide sequence ID" value="NZ_UFYA01000001.1"/>
</dbReference>
<feature type="transmembrane region" description="Helical" evidence="2">
    <location>
        <begin position="133"/>
        <end position="155"/>
    </location>
</feature>
<name>A0AA46BNC6_9MICO</name>
<reference evidence="3 4" key="1">
    <citation type="submission" date="2018-06" db="EMBL/GenBank/DDBJ databases">
        <authorList>
            <consortium name="Pathogen Informatics"/>
            <person name="Doyle S."/>
        </authorList>
    </citation>
    <scope>NUCLEOTIDE SEQUENCE [LARGE SCALE GENOMIC DNA]</scope>
    <source>
        <strain evidence="3 4">NCTC7915</strain>
    </source>
</reference>
<evidence type="ECO:0000256" key="1">
    <source>
        <dbReference type="SAM" id="MobiDB-lite"/>
    </source>
</evidence>
<evidence type="ECO:0000256" key="2">
    <source>
        <dbReference type="SAM" id="Phobius"/>
    </source>
</evidence>
<keyword evidence="2" id="KW-0812">Transmembrane</keyword>
<dbReference type="Proteomes" id="UP000254118">
    <property type="component" value="Unassembled WGS sequence"/>
</dbReference>
<dbReference type="AlphaFoldDB" id="A0AA46BNC6"/>
<feature type="transmembrane region" description="Helical" evidence="2">
    <location>
        <begin position="109"/>
        <end position="127"/>
    </location>
</feature>
<protein>
    <submittedName>
        <fullName evidence="3">Protein of uncharacterized function (DUF3043)</fullName>
    </submittedName>
</protein>
<dbReference type="EMBL" id="UFYA01000001">
    <property type="protein sequence ID" value="STD09997.1"/>
    <property type="molecule type" value="Genomic_DNA"/>
</dbReference>
<gene>
    <name evidence="3" type="ORF">NCTC7915_01281</name>
</gene>
<keyword evidence="2" id="KW-1133">Transmembrane helix</keyword>
<sequence>MSSKKSADQPNGATETTSTVDPAPAPATTKSTGKGRPTPTRKQAEAARKRPLVPADRKAAKRQSRLEERERRYKIRLAMEAGEEWALPRRDRGTERRFMRDWIDARRSFAEYLLIVMVLGLPVTLITHPTIMAIGYCIVYGAVLIAAIDVTVMWFQVKKAVTTKFGAPPAKGGLWYTITRALQMRVGRVPKPQVKRGQYPS</sequence>
<proteinExistence type="predicted"/>
<dbReference type="InterPro" id="IPR021403">
    <property type="entry name" value="DUF3043"/>
</dbReference>